<dbReference type="AlphaFoldDB" id="A0A6A5UVV9"/>
<reference evidence="1" key="1">
    <citation type="journal article" date="2020" name="Stud. Mycol.">
        <title>101 Dothideomycetes genomes: a test case for predicting lifestyles and emergence of pathogens.</title>
        <authorList>
            <person name="Haridas S."/>
            <person name="Albert R."/>
            <person name="Binder M."/>
            <person name="Bloem J."/>
            <person name="Labutti K."/>
            <person name="Salamov A."/>
            <person name="Andreopoulos B."/>
            <person name="Baker S."/>
            <person name="Barry K."/>
            <person name="Bills G."/>
            <person name="Bluhm B."/>
            <person name="Cannon C."/>
            <person name="Castanera R."/>
            <person name="Culley D."/>
            <person name="Daum C."/>
            <person name="Ezra D."/>
            <person name="Gonzalez J."/>
            <person name="Henrissat B."/>
            <person name="Kuo A."/>
            <person name="Liang C."/>
            <person name="Lipzen A."/>
            <person name="Lutzoni F."/>
            <person name="Magnuson J."/>
            <person name="Mondo S."/>
            <person name="Nolan M."/>
            <person name="Ohm R."/>
            <person name="Pangilinan J."/>
            <person name="Park H.-J."/>
            <person name="Ramirez L."/>
            <person name="Alfaro M."/>
            <person name="Sun H."/>
            <person name="Tritt A."/>
            <person name="Yoshinaga Y."/>
            <person name="Zwiers L.-H."/>
            <person name="Turgeon B."/>
            <person name="Goodwin S."/>
            <person name="Spatafora J."/>
            <person name="Crous P."/>
            <person name="Grigoriev I."/>
        </authorList>
    </citation>
    <scope>NUCLEOTIDE SEQUENCE</scope>
    <source>
        <strain evidence="1">CBS 107.79</strain>
    </source>
</reference>
<protein>
    <submittedName>
        <fullName evidence="1">Uncharacterized protein</fullName>
    </submittedName>
</protein>
<gene>
    <name evidence="1" type="ORF">BU23DRAFT_243086</name>
</gene>
<dbReference type="Proteomes" id="UP000800036">
    <property type="component" value="Unassembled WGS sequence"/>
</dbReference>
<evidence type="ECO:0000313" key="2">
    <source>
        <dbReference type="Proteomes" id="UP000800036"/>
    </source>
</evidence>
<evidence type="ECO:0000313" key="1">
    <source>
        <dbReference type="EMBL" id="KAF1969141.1"/>
    </source>
</evidence>
<dbReference type="EMBL" id="ML976712">
    <property type="protein sequence ID" value="KAF1969141.1"/>
    <property type="molecule type" value="Genomic_DNA"/>
</dbReference>
<sequence length="106" mass="11224">MPSSARFWVFVLAGARVDLPVLDMGGGGPGLPPRRSKFASKDLRGGNSLMTGGGDICSRCEPFDLSRRSESNQAILRKLASDAQVLCRLEGVEVAPGPRARRVGVA</sequence>
<accession>A0A6A5UVV9</accession>
<proteinExistence type="predicted"/>
<keyword evidence="2" id="KW-1185">Reference proteome</keyword>
<name>A0A6A5UVV9_9PLEO</name>
<organism evidence="1 2">
    <name type="scientific">Bimuria novae-zelandiae CBS 107.79</name>
    <dbReference type="NCBI Taxonomy" id="1447943"/>
    <lineage>
        <taxon>Eukaryota</taxon>
        <taxon>Fungi</taxon>
        <taxon>Dikarya</taxon>
        <taxon>Ascomycota</taxon>
        <taxon>Pezizomycotina</taxon>
        <taxon>Dothideomycetes</taxon>
        <taxon>Pleosporomycetidae</taxon>
        <taxon>Pleosporales</taxon>
        <taxon>Massarineae</taxon>
        <taxon>Didymosphaeriaceae</taxon>
        <taxon>Bimuria</taxon>
    </lineage>
</organism>